<accession>A0A2P2R3Z2</accession>
<reference evidence="1" key="1">
    <citation type="submission" date="2018-02" db="EMBL/GenBank/DDBJ databases">
        <title>Rhizophora mucronata_Transcriptome.</title>
        <authorList>
            <person name="Meera S.P."/>
            <person name="Sreeshan A."/>
            <person name="Augustine A."/>
        </authorList>
    </citation>
    <scope>NUCLEOTIDE SEQUENCE</scope>
    <source>
        <tissue evidence="1">Leaf</tissue>
    </source>
</reference>
<organism evidence="1">
    <name type="scientific">Rhizophora mucronata</name>
    <name type="common">Asiatic mangrove</name>
    <dbReference type="NCBI Taxonomy" id="61149"/>
    <lineage>
        <taxon>Eukaryota</taxon>
        <taxon>Viridiplantae</taxon>
        <taxon>Streptophyta</taxon>
        <taxon>Embryophyta</taxon>
        <taxon>Tracheophyta</taxon>
        <taxon>Spermatophyta</taxon>
        <taxon>Magnoliopsida</taxon>
        <taxon>eudicotyledons</taxon>
        <taxon>Gunneridae</taxon>
        <taxon>Pentapetalae</taxon>
        <taxon>rosids</taxon>
        <taxon>fabids</taxon>
        <taxon>Malpighiales</taxon>
        <taxon>Rhizophoraceae</taxon>
        <taxon>Rhizophora</taxon>
    </lineage>
</organism>
<protein>
    <submittedName>
        <fullName evidence="1">Uncharacterized protein</fullName>
    </submittedName>
</protein>
<dbReference type="EMBL" id="GGEC01093502">
    <property type="protein sequence ID" value="MBX73986.1"/>
    <property type="molecule type" value="Transcribed_RNA"/>
</dbReference>
<name>A0A2P2R3Z2_RHIMU</name>
<evidence type="ECO:0000313" key="1">
    <source>
        <dbReference type="EMBL" id="MBX73986.1"/>
    </source>
</evidence>
<dbReference type="AlphaFoldDB" id="A0A2P2R3Z2"/>
<sequence>MMISKYRGGIFESQIEPFKT</sequence>
<proteinExistence type="predicted"/>